<protein>
    <submittedName>
        <fullName evidence="1">Uncharacterized protein</fullName>
    </submittedName>
</protein>
<accession>A0A3N3DM59</accession>
<sequence>HIDIYNKSRFRVDKEIKRFILMGNLKVRPLVYLSHSQSVGNNDNGIITVYITRGGDISFQLTQVCLAV</sequence>
<feature type="non-terminal residue" evidence="1">
    <location>
        <position position="1"/>
    </location>
</feature>
<evidence type="ECO:0000313" key="1">
    <source>
        <dbReference type="EMBL" id="ROV55566.1"/>
    </source>
</evidence>
<comment type="caution">
    <text evidence="1">The sequence shown here is derived from an EMBL/GenBank/DDBJ whole genome shotgun (WGS) entry which is preliminary data.</text>
</comment>
<dbReference type="Proteomes" id="UP000278792">
    <property type="component" value="Unassembled WGS sequence"/>
</dbReference>
<evidence type="ECO:0000313" key="2">
    <source>
        <dbReference type="Proteomes" id="UP000278792"/>
    </source>
</evidence>
<gene>
    <name evidence="1" type="ORF">EGH82_23750</name>
</gene>
<organism evidence="1 2">
    <name type="scientific">Vibrio ponticus</name>
    <dbReference type="NCBI Taxonomy" id="265668"/>
    <lineage>
        <taxon>Bacteria</taxon>
        <taxon>Pseudomonadati</taxon>
        <taxon>Pseudomonadota</taxon>
        <taxon>Gammaproteobacteria</taxon>
        <taxon>Vibrionales</taxon>
        <taxon>Vibrionaceae</taxon>
        <taxon>Vibrio</taxon>
    </lineage>
</organism>
<name>A0A3N3DM59_9VIBR</name>
<dbReference type="EMBL" id="RKIK01000218">
    <property type="protein sequence ID" value="ROV55566.1"/>
    <property type="molecule type" value="Genomic_DNA"/>
</dbReference>
<dbReference type="RefSeq" id="WP_221181803.1">
    <property type="nucleotide sequence ID" value="NZ_RKIK01000218.1"/>
</dbReference>
<dbReference type="AlphaFoldDB" id="A0A3N3DM59"/>
<reference evidence="1 2" key="1">
    <citation type="submission" date="2018-11" db="EMBL/GenBank/DDBJ databases">
        <title>Vibrio ponticus strain CAIM 1751 pathogenic for the snapper Lutjanus guttatus.</title>
        <authorList>
            <person name="Soto-Rodriguez S."/>
            <person name="Lozano-Olvera R."/>
            <person name="Gomez-Gil B."/>
        </authorList>
    </citation>
    <scope>NUCLEOTIDE SEQUENCE [LARGE SCALE GENOMIC DNA]</scope>
    <source>
        <strain evidence="1 2">CAIM 1751</strain>
    </source>
</reference>
<proteinExistence type="predicted"/>